<name>A0A174CS28_9FIRM</name>
<keyword evidence="2" id="KW-0328">Glycosyltransferase</keyword>
<dbReference type="CDD" id="cd00761">
    <property type="entry name" value="Glyco_tranf_GTA_type"/>
    <property type="match status" value="1"/>
</dbReference>
<evidence type="ECO:0000259" key="1">
    <source>
        <dbReference type="Pfam" id="PF00535"/>
    </source>
</evidence>
<dbReference type="Proteomes" id="UP000095651">
    <property type="component" value="Unassembled WGS sequence"/>
</dbReference>
<accession>A0A174CS28</accession>
<organism evidence="2 3">
    <name type="scientific">Hungatella hathewayi</name>
    <dbReference type="NCBI Taxonomy" id="154046"/>
    <lineage>
        <taxon>Bacteria</taxon>
        <taxon>Bacillati</taxon>
        <taxon>Bacillota</taxon>
        <taxon>Clostridia</taxon>
        <taxon>Lachnospirales</taxon>
        <taxon>Lachnospiraceae</taxon>
        <taxon>Hungatella</taxon>
    </lineage>
</organism>
<dbReference type="EMBL" id="CYZE01000004">
    <property type="protein sequence ID" value="CUO16361.1"/>
    <property type="molecule type" value="Genomic_DNA"/>
</dbReference>
<dbReference type="PANTHER" id="PTHR43685">
    <property type="entry name" value="GLYCOSYLTRANSFERASE"/>
    <property type="match status" value="1"/>
</dbReference>
<dbReference type="GO" id="GO:0016757">
    <property type="term" value="F:glycosyltransferase activity"/>
    <property type="evidence" value="ECO:0007669"/>
    <property type="project" value="UniProtKB-KW"/>
</dbReference>
<keyword evidence="2" id="KW-0808">Transferase</keyword>
<protein>
    <submittedName>
        <fullName evidence="2">Glycosyl transferase family protein</fullName>
        <ecNumber evidence="2">2.4.1.-</ecNumber>
    </submittedName>
</protein>
<dbReference type="Pfam" id="PF00535">
    <property type="entry name" value="Glycos_transf_2"/>
    <property type="match status" value="1"/>
</dbReference>
<feature type="domain" description="Glycosyltransferase 2-like" evidence="1">
    <location>
        <begin position="4"/>
        <end position="151"/>
    </location>
</feature>
<dbReference type="AlphaFoldDB" id="A0A174CS28"/>
<dbReference type="InterPro" id="IPR050834">
    <property type="entry name" value="Glycosyltransf_2"/>
</dbReference>
<sequence length="347" mass="40634">MKFSCVLPVYNTEKETLHQCVSSVLNQTFRDYEIILVDDGSNQSTAFICDCYADQYSNIKVIHQENMGLAGARNTGIDHVSGDWIVHIDADDWIDADLLQKLSCAIENNICDIVFWGYRACIGNKKVEYLLKNESIMEDKYEIRKHEMIKAIMFASKKFNDIALNTTWGKAFRTKYVKQNNLKFNPDLKRSQDVIYNLYAFDRAAEVLYLPTASYNYRLDNDSLSRGYNTKTFERMTKTANACLEFADKHSDTPEYKIAAFVFCRRCFRNIILQDYMNKSNPQKRGIKKKRFKEGLIQEPYKTAFSMVNIRDNEERDHIESHMIAKGQYDILSLYWTVRKIARMIRR</sequence>
<dbReference type="InterPro" id="IPR029044">
    <property type="entry name" value="Nucleotide-diphossugar_trans"/>
</dbReference>
<proteinExistence type="predicted"/>
<dbReference type="SUPFAM" id="SSF53448">
    <property type="entry name" value="Nucleotide-diphospho-sugar transferases"/>
    <property type="match status" value="1"/>
</dbReference>
<reference evidence="2 3" key="1">
    <citation type="submission" date="2015-09" db="EMBL/GenBank/DDBJ databases">
        <authorList>
            <consortium name="Pathogen Informatics"/>
        </authorList>
    </citation>
    <scope>NUCLEOTIDE SEQUENCE [LARGE SCALE GENOMIC DNA]</scope>
    <source>
        <strain evidence="2 3">2789STDY5608850</strain>
    </source>
</reference>
<dbReference type="Gene3D" id="3.90.550.10">
    <property type="entry name" value="Spore Coat Polysaccharide Biosynthesis Protein SpsA, Chain A"/>
    <property type="match status" value="1"/>
</dbReference>
<dbReference type="InterPro" id="IPR001173">
    <property type="entry name" value="Glyco_trans_2-like"/>
</dbReference>
<evidence type="ECO:0000313" key="3">
    <source>
        <dbReference type="Proteomes" id="UP000095651"/>
    </source>
</evidence>
<evidence type="ECO:0000313" key="2">
    <source>
        <dbReference type="EMBL" id="CUO16361.1"/>
    </source>
</evidence>
<gene>
    <name evidence="2" type="ORF">ERS852407_02026</name>
</gene>
<dbReference type="EC" id="2.4.1.-" evidence="2"/>
<dbReference type="PANTHER" id="PTHR43685:SF2">
    <property type="entry name" value="GLYCOSYLTRANSFERASE 2-LIKE DOMAIN-CONTAINING PROTEIN"/>
    <property type="match status" value="1"/>
</dbReference>
<dbReference type="RefSeq" id="WP_055654697.1">
    <property type="nucleotide sequence ID" value="NZ_CABIXC010000004.1"/>
</dbReference>